<accession>A0A1B7M374</accession>
<evidence type="ECO:0000313" key="7">
    <source>
        <dbReference type="Proteomes" id="UP000078292"/>
    </source>
</evidence>
<dbReference type="Pfam" id="PF00171">
    <property type="entry name" value="Aldedh"/>
    <property type="match status" value="1"/>
</dbReference>
<sequence length="495" mass="53400">MANFFDPSSLLKYGNYIDGEWSQPGEKELIDIFNPTSEKLIAQVPEATIDDVNRAVYAAKRSYECGEWSMITPKERQAALMRMAEIMEQRKSELVEINIAECASPRWFAEQGQVNGAIAHLKSTIEAMDRFEWEKPSPIHFGNGIGQGQVVRESYGVAALISAYNFPLWLNITKLAPALAAGCSVVLKPASTTPLEGLILAEISEQAGIPQGVLNVITGGRTPTKALTTHPDVDIVSFTGSDTVGADIYQQAAASIKKVVLELGGKSPNIVLEDAEIDAVAEQVVTHTTIHAGQGCSLLTRTLVHRSRYDELVTKVAAGLEKIKIGDPSDPETQMGPLISREQLAKVEALIQVGLNEGAKLITGGKRPQGLNKGHFIEPTLFTTSDNRSRICQEEFFGPVNVIIPFDTEEEAIEMANDSIYGLSAAVNSADPIRAYNVARQLRTGAVVINGGGGHFPDISMPFGGYKASGIGREYGAAGIEEYLQTKSIGWAVGR</sequence>
<comment type="caution">
    <text evidence="6">The sequence shown here is derived from an EMBL/GenBank/DDBJ whole genome shotgun (WGS) entry which is preliminary data.</text>
</comment>
<dbReference type="PROSITE" id="PS00687">
    <property type="entry name" value="ALDEHYDE_DEHYDR_GLU"/>
    <property type="match status" value="1"/>
</dbReference>
<dbReference type="FunFam" id="3.40.309.10:FF:000009">
    <property type="entry name" value="Aldehyde dehydrogenase A"/>
    <property type="match status" value="1"/>
</dbReference>
<dbReference type="Gene3D" id="3.40.605.10">
    <property type="entry name" value="Aldehyde Dehydrogenase, Chain A, domain 1"/>
    <property type="match status" value="1"/>
</dbReference>
<evidence type="ECO:0000256" key="1">
    <source>
        <dbReference type="ARBA" id="ARBA00009986"/>
    </source>
</evidence>
<name>A0A1B7M374_9MICC</name>
<dbReference type="PANTHER" id="PTHR42804:SF1">
    <property type="entry name" value="ALDEHYDE DEHYDROGENASE-RELATED"/>
    <property type="match status" value="1"/>
</dbReference>
<reference evidence="6 7" key="1">
    <citation type="submission" date="2016-04" db="EMBL/GenBank/DDBJ databases">
        <title>First whole genome shotgun sequence of the bacterium Enteractinococcus sp. strain UASWS1574.</title>
        <authorList>
            <person name="Crovadore J."/>
            <person name="Chablais R."/>
            <person name="Lefort F."/>
        </authorList>
    </citation>
    <scope>NUCLEOTIDE SEQUENCE [LARGE SCALE GENOMIC DNA]</scope>
    <source>
        <strain evidence="6 7">UASWS1574</strain>
    </source>
</reference>
<dbReference type="InterPro" id="IPR016163">
    <property type="entry name" value="Ald_DH_C"/>
</dbReference>
<dbReference type="InterPro" id="IPR015590">
    <property type="entry name" value="Aldehyde_DH_dom"/>
</dbReference>
<dbReference type="FunFam" id="3.40.605.10:FF:000026">
    <property type="entry name" value="Aldehyde dehydrogenase, putative"/>
    <property type="match status" value="1"/>
</dbReference>
<dbReference type="InterPro" id="IPR016162">
    <property type="entry name" value="Ald_DH_N"/>
</dbReference>
<dbReference type="GO" id="GO:0016620">
    <property type="term" value="F:oxidoreductase activity, acting on the aldehyde or oxo group of donors, NAD or NADP as acceptor"/>
    <property type="evidence" value="ECO:0007669"/>
    <property type="project" value="InterPro"/>
</dbReference>
<proteinExistence type="inferred from homology"/>
<dbReference type="FunFam" id="3.40.605.10:FF:000007">
    <property type="entry name" value="NAD/NADP-dependent betaine aldehyde dehydrogenase"/>
    <property type="match status" value="1"/>
</dbReference>
<dbReference type="CDD" id="cd07089">
    <property type="entry name" value="ALDH_CddD-AldA-like"/>
    <property type="match status" value="1"/>
</dbReference>
<comment type="similarity">
    <text evidence="1 4">Belongs to the aldehyde dehydrogenase family.</text>
</comment>
<dbReference type="OrthoDB" id="6882680at2"/>
<keyword evidence="7" id="KW-1185">Reference proteome</keyword>
<dbReference type="Proteomes" id="UP000078292">
    <property type="component" value="Unassembled WGS sequence"/>
</dbReference>
<dbReference type="Gene3D" id="3.40.309.10">
    <property type="entry name" value="Aldehyde Dehydrogenase, Chain A, domain 2"/>
    <property type="match status" value="1"/>
</dbReference>
<evidence type="ECO:0000256" key="3">
    <source>
        <dbReference type="PROSITE-ProRule" id="PRU10007"/>
    </source>
</evidence>
<dbReference type="InterPro" id="IPR016161">
    <property type="entry name" value="Ald_DH/histidinol_DH"/>
</dbReference>
<dbReference type="EMBL" id="LXEY01000004">
    <property type="protein sequence ID" value="OAV63053.1"/>
    <property type="molecule type" value="Genomic_DNA"/>
</dbReference>
<feature type="active site" evidence="3">
    <location>
        <position position="262"/>
    </location>
</feature>
<dbReference type="AlphaFoldDB" id="A0A1B7M374"/>
<dbReference type="STRING" id="1837282.A6F49_03135"/>
<dbReference type="PANTHER" id="PTHR42804">
    <property type="entry name" value="ALDEHYDE DEHYDROGENASE"/>
    <property type="match status" value="1"/>
</dbReference>
<dbReference type="SUPFAM" id="SSF53720">
    <property type="entry name" value="ALDH-like"/>
    <property type="match status" value="1"/>
</dbReference>
<protein>
    <submittedName>
        <fullName evidence="6">Aldehyde dehydrogenase</fullName>
    </submittedName>
</protein>
<evidence type="ECO:0000256" key="2">
    <source>
        <dbReference type="ARBA" id="ARBA00023002"/>
    </source>
</evidence>
<gene>
    <name evidence="6" type="ORF">A6F49_03135</name>
</gene>
<evidence type="ECO:0000313" key="6">
    <source>
        <dbReference type="EMBL" id="OAV63053.1"/>
    </source>
</evidence>
<dbReference type="InterPro" id="IPR029510">
    <property type="entry name" value="Ald_DH_CS_GLU"/>
</dbReference>
<organism evidence="6 7">
    <name type="scientific">Enteractinococcus helveticum</name>
    <dbReference type="NCBI Taxonomy" id="1837282"/>
    <lineage>
        <taxon>Bacteria</taxon>
        <taxon>Bacillati</taxon>
        <taxon>Actinomycetota</taxon>
        <taxon>Actinomycetes</taxon>
        <taxon>Micrococcales</taxon>
        <taxon>Micrococcaceae</taxon>
    </lineage>
</organism>
<evidence type="ECO:0000259" key="5">
    <source>
        <dbReference type="Pfam" id="PF00171"/>
    </source>
</evidence>
<feature type="domain" description="Aldehyde dehydrogenase" evidence="5">
    <location>
        <begin position="23"/>
        <end position="489"/>
    </location>
</feature>
<keyword evidence="2 4" id="KW-0560">Oxidoreductase</keyword>
<evidence type="ECO:0000256" key="4">
    <source>
        <dbReference type="RuleBase" id="RU003345"/>
    </source>
</evidence>